<dbReference type="GO" id="GO:0046872">
    <property type="term" value="F:metal ion binding"/>
    <property type="evidence" value="ECO:0007669"/>
    <property type="project" value="UniProtKB-KW"/>
</dbReference>
<comment type="caution">
    <text evidence="6">The sequence shown here is derived from an EMBL/GenBank/DDBJ whole genome shotgun (WGS) entry which is preliminary data.</text>
</comment>
<dbReference type="InterPro" id="IPR041147">
    <property type="entry name" value="GH38_C"/>
</dbReference>
<keyword evidence="4" id="KW-0326">Glycosidase</keyword>
<evidence type="ECO:0000259" key="5">
    <source>
        <dbReference type="SMART" id="SM00872"/>
    </source>
</evidence>
<keyword evidence="2" id="KW-0479">Metal-binding</keyword>
<dbReference type="Pfam" id="PF07748">
    <property type="entry name" value="Glyco_hydro_38C"/>
    <property type="match status" value="1"/>
</dbReference>
<keyword evidence="3 6" id="KW-0378">Hydrolase</keyword>
<dbReference type="InterPro" id="IPR027291">
    <property type="entry name" value="Glyco_hydro_38_N_sf"/>
</dbReference>
<dbReference type="Gene3D" id="1.20.1270.50">
    <property type="entry name" value="Glycoside hydrolase family 38, central domain"/>
    <property type="match status" value="1"/>
</dbReference>
<dbReference type="GO" id="GO:0009313">
    <property type="term" value="P:oligosaccharide catabolic process"/>
    <property type="evidence" value="ECO:0007669"/>
    <property type="project" value="TreeGrafter"/>
</dbReference>
<dbReference type="SUPFAM" id="SSF74650">
    <property type="entry name" value="Galactose mutarotase-like"/>
    <property type="match status" value="1"/>
</dbReference>
<name>A0A3D9R148_9BACL</name>
<dbReference type="InterPro" id="IPR015341">
    <property type="entry name" value="Glyco_hydro_38_cen"/>
</dbReference>
<accession>A0A3D9R148</accession>
<dbReference type="GO" id="GO:0006013">
    <property type="term" value="P:mannose metabolic process"/>
    <property type="evidence" value="ECO:0007669"/>
    <property type="project" value="InterPro"/>
</dbReference>
<sequence>MDTKKQTLDQSKQTIYYFSATHWDREWYQTFQGFRYRLVAMMNEMIEVLEQNPEFSVFHLDGQTIVLDDFLEIEPGKRERLAKLIADGRILIGPWYVMPDEFLLSGESLIRNLMIGHKTVAKWNVPVWKNGYICDIFGHIAQMPQIFAGFDIRHAVLGRGTNEHTTPAHLLWQSPDGTQCITYKLPDYGGYGALPHIFDNQYYEREWSREEKAERLKAFVDSEFARTELPVAVVMDGVDHEPIRKSTPELVGLLKELYPEADVKHVDLLEMAKQLEGHRAELPVRTGEIYEPAKENGPYVYVITHTLSSRYPLKKANDQNQTLLEKWVDPLVAVAAVRGYSLQKSYVDLAYQYLIQNHPHDSICGCSIDQVHKDMEYRFSQTEMIGGQLIADIMNHERSRFETAKDGADRLLTVWNPLPFARAEVITVDIDFPTAYPARYQEPFGYEEKNSFRVYDGDGREVPFGLVSMQKHKVVRIFNQVTERVDRHTITLAVEMPPMGAAVYRVVPSATPSRYLAKLSTGDRRAENERLRLVVNGDGTVSIYDKKTGASYDRLLSYLDDGEIGDGWFHVNPAEDRVVSSTGAPCTIEKVEDGPSRTVFRITHTLSVPESLDETKRNIRRSDRYRALRVVSLVGLSTGNAYVDVETTVDNSARDHRLRVLVPTGVAADSYFVNQPFAFVERPVGLRVDTQDWKECDVPEKQMGGIAGKRRADGSGLAFVSAYGLHECAAHDDEEGTLAVTLFRSFAKTVMTNGEAGGQILGEHQFAYRLALLDDAVTNADLVRLQDRLQAGFQASSVPVAAEYVAEMQGSFLELDSAHCCLSIMKRPESEEPNTVIVRLSNFSDAGDAAALRFERAIASASEVNLNEEDVCALPTDGSSMLKVEVPAWAIRTYRIRFE</sequence>
<dbReference type="SUPFAM" id="SSF88688">
    <property type="entry name" value="Families 57/38 glycoside transferase middle domain"/>
    <property type="match status" value="1"/>
</dbReference>
<dbReference type="OrthoDB" id="9764050at2"/>
<keyword evidence="7" id="KW-1185">Reference proteome</keyword>
<dbReference type="Proteomes" id="UP000256304">
    <property type="component" value="Unassembled WGS sequence"/>
</dbReference>
<dbReference type="InterPro" id="IPR011330">
    <property type="entry name" value="Glyco_hydro/deAcase_b/a-brl"/>
</dbReference>
<dbReference type="Pfam" id="PF09261">
    <property type="entry name" value="Alpha-mann_mid"/>
    <property type="match status" value="1"/>
</dbReference>
<evidence type="ECO:0000256" key="4">
    <source>
        <dbReference type="ARBA" id="ARBA00023295"/>
    </source>
</evidence>
<dbReference type="InterPro" id="IPR011682">
    <property type="entry name" value="Glyco_hydro_38_C"/>
</dbReference>
<dbReference type="Gene3D" id="2.70.98.30">
    <property type="entry name" value="Golgi alpha-mannosidase II, domain 4"/>
    <property type="match status" value="1"/>
</dbReference>
<evidence type="ECO:0000256" key="3">
    <source>
        <dbReference type="ARBA" id="ARBA00022801"/>
    </source>
</evidence>
<dbReference type="PANTHER" id="PTHR46017:SF2">
    <property type="entry name" value="MANNOSYLGLYCERATE HYDROLASE"/>
    <property type="match status" value="1"/>
</dbReference>
<dbReference type="SMART" id="SM00872">
    <property type="entry name" value="Alpha-mann_mid"/>
    <property type="match status" value="1"/>
</dbReference>
<evidence type="ECO:0000313" key="6">
    <source>
        <dbReference type="EMBL" id="REE67958.1"/>
    </source>
</evidence>
<dbReference type="Gene3D" id="3.20.110.10">
    <property type="entry name" value="Glycoside hydrolase 38, N terminal domain"/>
    <property type="match status" value="1"/>
</dbReference>
<dbReference type="InterPro" id="IPR028995">
    <property type="entry name" value="Glyco_hydro_57/38_cen_sf"/>
</dbReference>
<dbReference type="GO" id="GO:0030246">
    <property type="term" value="F:carbohydrate binding"/>
    <property type="evidence" value="ECO:0007669"/>
    <property type="project" value="InterPro"/>
</dbReference>
<evidence type="ECO:0000256" key="2">
    <source>
        <dbReference type="ARBA" id="ARBA00022723"/>
    </source>
</evidence>
<comment type="similarity">
    <text evidence="1">Belongs to the glycosyl hydrolase 38 family.</text>
</comment>
<proteinExistence type="inferred from homology"/>
<dbReference type="InterPro" id="IPR011013">
    <property type="entry name" value="Gal_mutarotase_sf_dom"/>
</dbReference>
<dbReference type="PANTHER" id="PTHR46017">
    <property type="entry name" value="ALPHA-MANNOSIDASE 2C1"/>
    <property type="match status" value="1"/>
</dbReference>
<evidence type="ECO:0000256" key="1">
    <source>
        <dbReference type="ARBA" id="ARBA00009792"/>
    </source>
</evidence>
<gene>
    <name evidence="6" type="ORF">A8990_1407</name>
</gene>
<dbReference type="AlphaFoldDB" id="A0A3D9R148"/>
<dbReference type="EMBL" id="QTTN01000040">
    <property type="protein sequence ID" value="REE67958.1"/>
    <property type="molecule type" value="Genomic_DNA"/>
</dbReference>
<dbReference type="InterPro" id="IPR000602">
    <property type="entry name" value="Glyco_hydro_38_N"/>
</dbReference>
<dbReference type="GO" id="GO:0004559">
    <property type="term" value="F:alpha-mannosidase activity"/>
    <property type="evidence" value="ECO:0007669"/>
    <property type="project" value="InterPro"/>
</dbReference>
<evidence type="ECO:0000313" key="7">
    <source>
        <dbReference type="Proteomes" id="UP000256304"/>
    </source>
</evidence>
<dbReference type="SUPFAM" id="SSF88713">
    <property type="entry name" value="Glycoside hydrolase/deacetylase"/>
    <property type="match status" value="1"/>
</dbReference>
<dbReference type="Gene3D" id="2.60.40.2210">
    <property type="match status" value="1"/>
</dbReference>
<protein>
    <submittedName>
        <fullName evidence="6">Alpha-mannosidase/mannosylglycerate hydrolase</fullName>
    </submittedName>
</protein>
<dbReference type="Pfam" id="PF01074">
    <property type="entry name" value="Glyco_hydro_38N"/>
    <property type="match status" value="1"/>
</dbReference>
<organism evidence="6 7">
    <name type="scientific">Paenibacillus taihuensis</name>
    <dbReference type="NCBI Taxonomy" id="1156355"/>
    <lineage>
        <taxon>Bacteria</taxon>
        <taxon>Bacillati</taxon>
        <taxon>Bacillota</taxon>
        <taxon>Bacilli</taxon>
        <taxon>Bacillales</taxon>
        <taxon>Paenibacillaceae</taxon>
        <taxon>Paenibacillus</taxon>
    </lineage>
</organism>
<dbReference type="Pfam" id="PF17677">
    <property type="entry name" value="Glyco_hydro38C2"/>
    <property type="match status" value="1"/>
</dbReference>
<feature type="domain" description="Glycoside hydrolase family 38 central" evidence="5">
    <location>
        <begin position="306"/>
        <end position="379"/>
    </location>
</feature>
<dbReference type="RefSeq" id="WP_116191747.1">
    <property type="nucleotide sequence ID" value="NZ_QTTN01000040.1"/>
</dbReference>
<dbReference type="InterPro" id="IPR037094">
    <property type="entry name" value="Glyco_hydro_38_cen_sf"/>
</dbReference>
<reference evidence="6 7" key="1">
    <citation type="submission" date="2018-08" db="EMBL/GenBank/DDBJ databases">
        <title>Genomic Encyclopedia of Type Strains, Phase III (KMG-III): the genomes of soil and plant-associated and newly described type strains.</title>
        <authorList>
            <person name="Whitman W."/>
        </authorList>
    </citation>
    <scope>NUCLEOTIDE SEQUENCE [LARGE SCALE GENOMIC DNA]</scope>
    <source>
        <strain evidence="6 7">CGMCC 1.10966</strain>
    </source>
</reference>